<evidence type="ECO:0000313" key="9">
    <source>
        <dbReference type="Proteomes" id="UP000822369"/>
    </source>
</evidence>
<dbReference type="InterPro" id="IPR051568">
    <property type="entry name" value="LZTR1/Attractin"/>
</dbReference>
<reference evidence="3" key="1">
    <citation type="submission" date="2020-03" db="EMBL/GenBank/DDBJ databases">
        <title>Intra-Species Differences in Population Size shape Life History and Genome Evolution.</title>
        <authorList>
            <person name="Willemsen D."/>
            <person name="Cui R."/>
            <person name="Valenzano D.R."/>
        </authorList>
    </citation>
    <scope>NUCLEOTIDE SEQUENCE</scope>
    <source>
        <strain evidence="3">GRZ</strain>
        <tissue evidence="3">Whole</tissue>
    </source>
</reference>
<gene>
    <name evidence="3" type="ORF">G4P62_008126</name>
</gene>
<dbReference type="EMBL" id="JAAVVJ010000010">
    <property type="protein sequence ID" value="KAF7213704.1"/>
    <property type="molecule type" value="Genomic_DNA"/>
</dbReference>
<sequence>MPGVGQSNPSLWTWLPQSNQSPCDRYRHACCSYNGDVYLLGGRNSGWLGDFWKYNVVCNKWTQLSCTGEAAPEELEQHSMVAHKLPPFQGFLYVFGGLLDSASTMSRCAFWVFDVVKQEWVQFQEKANPLQSQMPSNRKGHSAVVIGSAMLIYGGLVDIKGSSEEFWSLDFGTTNWSQLGPSGSSGPGPRQSHSAVAYQEAMFLFGGLRGLQEMQDFWKWDSSSDAWTCLRRMSSPPRLLGHSAVVFKDNMFLFGGGDSHNSTSNFLWSYSFTTQSWSQMLSLGDSNPPTKIHHCCVGLGQSYSSGTGSTTTSEVKPRQMGRRLRCFKNKCFPQPHTHGADLEMMDMHLTSGRARKDLLDQEDEGDFRKHLPDSLLVLGGKPFTGNRPISIWQMTLS</sequence>
<organism evidence="3 9">
    <name type="scientific">Nothobranchius furzeri</name>
    <name type="common">Turquoise killifish</name>
    <dbReference type="NCBI Taxonomy" id="105023"/>
    <lineage>
        <taxon>Eukaryota</taxon>
        <taxon>Metazoa</taxon>
        <taxon>Chordata</taxon>
        <taxon>Craniata</taxon>
        <taxon>Vertebrata</taxon>
        <taxon>Euteleostomi</taxon>
        <taxon>Actinopterygii</taxon>
        <taxon>Neopterygii</taxon>
        <taxon>Teleostei</taxon>
        <taxon>Neoteleostei</taxon>
        <taxon>Acanthomorphata</taxon>
        <taxon>Ovalentaria</taxon>
        <taxon>Atherinomorphae</taxon>
        <taxon>Cyprinodontiformes</taxon>
        <taxon>Nothobranchiidae</taxon>
        <taxon>Nothobranchius</taxon>
    </lineage>
</organism>
<accession>A0A9D3BKU5</accession>
<evidence type="ECO:0000313" key="3">
    <source>
        <dbReference type="EMBL" id="KAF7213697.1"/>
    </source>
</evidence>
<dbReference type="KEGG" id="nfu:107382739"/>
<evidence type="ECO:0000313" key="5">
    <source>
        <dbReference type="EMBL" id="KAF7213701.1"/>
    </source>
</evidence>
<dbReference type="Pfam" id="PF24681">
    <property type="entry name" value="Kelch_KLHDC2_KLHL20_DRC7"/>
    <property type="match status" value="1"/>
</dbReference>
<dbReference type="EMBL" id="JAAVVJ010000010">
    <property type="protein sequence ID" value="KAF7213697.1"/>
    <property type="molecule type" value="Genomic_DNA"/>
</dbReference>
<keyword evidence="1" id="KW-0880">Kelch repeat</keyword>
<dbReference type="EMBL" id="JAAVVJ010000010">
    <property type="protein sequence ID" value="KAF7213703.1"/>
    <property type="molecule type" value="Genomic_DNA"/>
</dbReference>
<evidence type="ECO:0000313" key="4">
    <source>
        <dbReference type="EMBL" id="KAF7213698.1"/>
    </source>
</evidence>
<keyword evidence="2" id="KW-0677">Repeat</keyword>
<dbReference type="Pfam" id="PF01344">
    <property type="entry name" value="Kelch_1"/>
    <property type="match status" value="1"/>
</dbReference>
<dbReference type="InterPro" id="IPR006652">
    <property type="entry name" value="Kelch_1"/>
</dbReference>
<name>A0A9D3BKU5_NOTFU</name>
<comment type="caution">
    <text evidence="3">The sequence shown here is derived from an EMBL/GenBank/DDBJ whole genome shotgun (WGS) entry which is preliminary data.</text>
</comment>
<dbReference type="InterPro" id="IPR011043">
    <property type="entry name" value="Gal_Oxase/kelch_b-propeller"/>
</dbReference>
<evidence type="ECO:0000313" key="8">
    <source>
        <dbReference type="EMBL" id="KAF7213704.1"/>
    </source>
</evidence>
<evidence type="ECO:0000256" key="1">
    <source>
        <dbReference type="ARBA" id="ARBA00022441"/>
    </source>
</evidence>
<dbReference type="PANTHER" id="PTHR46376:SF1">
    <property type="entry name" value="LEUCINE-ZIPPER-LIKE TRANSCRIPTIONAL REGULATOR 1"/>
    <property type="match status" value="1"/>
</dbReference>
<dbReference type="SUPFAM" id="SSF50965">
    <property type="entry name" value="Galactose oxidase, central domain"/>
    <property type="match status" value="1"/>
</dbReference>
<dbReference type="EMBL" id="JAAVVJ010000010">
    <property type="protein sequence ID" value="KAF7213698.1"/>
    <property type="molecule type" value="Genomic_DNA"/>
</dbReference>
<dbReference type="PANTHER" id="PTHR46376">
    <property type="entry name" value="LEUCINE-ZIPPER-LIKE TRANSCRIPTIONAL REGULATOR 1"/>
    <property type="match status" value="1"/>
</dbReference>
<evidence type="ECO:0000256" key="2">
    <source>
        <dbReference type="ARBA" id="ARBA00022737"/>
    </source>
</evidence>
<dbReference type="InterPro" id="IPR015915">
    <property type="entry name" value="Kelch-typ_b-propeller"/>
</dbReference>
<proteinExistence type="predicted"/>
<dbReference type="Proteomes" id="UP000822369">
    <property type="component" value="Chromosome 10"/>
</dbReference>
<evidence type="ECO:0000313" key="6">
    <source>
        <dbReference type="EMBL" id="KAF7213702.1"/>
    </source>
</evidence>
<evidence type="ECO:0000313" key="7">
    <source>
        <dbReference type="EMBL" id="KAF7213703.1"/>
    </source>
</evidence>
<dbReference type="Gene3D" id="2.120.10.80">
    <property type="entry name" value="Kelch-type beta propeller"/>
    <property type="match status" value="2"/>
</dbReference>
<protein>
    <submittedName>
        <fullName evidence="4">Transcript variant X1</fullName>
    </submittedName>
    <submittedName>
        <fullName evidence="6">Transcript variant X2</fullName>
    </submittedName>
    <submittedName>
        <fullName evidence="7">Transcript variant X3</fullName>
    </submittedName>
    <submittedName>
        <fullName evidence="3">Transcript variant X4</fullName>
    </submittedName>
    <submittedName>
        <fullName evidence="8">Transcript variant X5</fullName>
    </submittedName>
    <submittedName>
        <fullName evidence="5">Transcript variant X6</fullName>
    </submittedName>
</protein>
<dbReference type="EMBL" id="JAAVVJ010000010">
    <property type="protein sequence ID" value="KAF7213702.1"/>
    <property type="molecule type" value="Genomic_DNA"/>
</dbReference>
<dbReference type="EMBL" id="JAAVVJ010000010">
    <property type="protein sequence ID" value="KAF7213701.1"/>
    <property type="molecule type" value="Genomic_DNA"/>
</dbReference>
<dbReference type="AlphaFoldDB" id="A0A9D3BKU5"/>
<dbReference type="GO" id="GO:0005794">
    <property type="term" value="C:Golgi apparatus"/>
    <property type="evidence" value="ECO:0007669"/>
    <property type="project" value="TreeGrafter"/>
</dbReference>